<dbReference type="OrthoDB" id="5985669at2759"/>
<feature type="compositionally biased region" description="Basic residues" evidence="5">
    <location>
        <begin position="218"/>
        <end position="229"/>
    </location>
</feature>
<feature type="compositionally biased region" description="Acidic residues" evidence="5">
    <location>
        <begin position="157"/>
        <end position="168"/>
    </location>
</feature>
<dbReference type="InterPro" id="IPR051856">
    <property type="entry name" value="CSR-E3_Ligase_Protein"/>
</dbReference>
<feature type="region of interest" description="Disordered" evidence="5">
    <location>
        <begin position="95"/>
        <end position="121"/>
    </location>
</feature>
<keyword evidence="9" id="KW-1185">Reference proteome</keyword>
<dbReference type="EMBL" id="MRZV01002440">
    <property type="protein sequence ID" value="PIK33699.1"/>
    <property type="molecule type" value="Genomic_DNA"/>
</dbReference>
<feature type="transmembrane region" description="Helical" evidence="6">
    <location>
        <begin position="764"/>
        <end position="785"/>
    </location>
</feature>
<dbReference type="AlphaFoldDB" id="A0A2G8JDA9"/>
<evidence type="ECO:0000313" key="9">
    <source>
        <dbReference type="Proteomes" id="UP000230750"/>
    </source>
</evidence>
<accession>A0A2G8JDA9</accession>
<evidence type="ECO:0000259" key="7">
    <source>
        <dbReference type="Pfam" id="PF07782"/>
    </source>
</evidence>
<keyword evidence="2 6" id="KW-0812">Transmembrane</keyword>
<dbReference type="PANTHER" id="PTHR21041">
    <property type="entry name" value="DENDRITIC CELL-SPECIFIC TRANSMEMBRANE PROTEIN"/>
    <property type="match status" value="1"/>
</dbReference>
<feature type="region of interest" description="Disordered" evidence="5">
    <location>
        <begin position="210"/>
        <end position="265"/>
    </location>
</feature>
<protein>
    <recommendedName>
        <fullName evidence="7">Dendritic cell-specific transmembrane protein-like domain-containing protein</fullName>
    </recommendedName>
</protein>
<evidence type="ECO:0000256" key="5">
    <source>
        <dbReference type="SAM" id="MobiDB-lite"/>
    </source>
</evidence>
<proteinExistence type="predicted"/>
<keyword evidence="4 6" id="KW-0472">Membrane</keyword>
<organism evidence="8 9">
    <name type="scientific">Stichopus japonicus</name>
    <name type="common">Sea cucumber</name>
    <dbReference type="NCBI Taxonomy" id="307972"/>
    <lineage>
        <taxon>Eukaryota</taxon>
        <taxon>Metazoa</taxon>
        <taxon>Echinodermata</taxon>
        <taxon>Eleutherozoa</taxon>
        <taxon>Echinozoa</taxon>
        <taxon>Holothuroidea</taxon>
        <taxon>Aspidochirotacea</taxon>
        <taxon>Aspidochirotida</taxon>
        <taxon>Stichopodidae</taxon>
        <taxon>Apostichopus</taxon>
    </lineage>
</organism>
<dbReference type="GO" id="GO:0016020">
    <property type="term" value="C:membrane"/>
    <property type="evidence" value="ECO:0007669"/>
    <property type="project" value="UniProtKB-SubCell"/>
</dbReference>
<reference evidence="8 9" key="1">
    <citation type="journal article" date="2017" name="PLoS Biol.">
        <title>The sea cucumber genome provides insights into morphological evolution and visceral regeneration.</title>
        <authorList>
            <person name="Zhang X."/>
            <person name="Sun L."/>
            <person name="Yuan J."/>
            <person name="Sun Y."/>
            <person name="Gao Y."/>
            <person name="Zhang L."/>
            <person name="Li S."/>
            <person name="Dai H."/>
            <person name="Hamel J.F."/>
            <person name="Liu C."/>
            <person name="Yu Y."/>
            <person name="Liu S."/>
            <person name="Lin W."/>
            <person name="Guo K."/>
            <person name="Jin S."/>
            <person name="Xu P."/>
            <person name="Storey K.B."/>
            <person name="Huan P."/>
            <person name="Zhang T."/>
            <person name="Zhou Y."/>
            <person name="Zhang J."/>
            <person name="Lin C."/>
            <person name="Li X."/>
            <person name="Xing L."/>
            <person name="Huo D."/>
            <person name="Sun M."/>
            <person name="Wang L."/>
            <person name="Mercier A."/>
            <person name="Li F."/>
            <person name="Yang H."/>
            <person name="Xiang J."/>
        </authorList>
    </citation>
    <scope>NUCLEOTIDE SEQUENCE [LARGE SCALE GENOMIC DNA]</scope>
    <source>
        <strain evidence="8">Shaxun</strain>
        <tissue evidence="8">Muscle</tissue>
    </source>
</reference>
<evidence type="ECO:0000256" key="1">
    <source>
        <dbReference type="ARBA" id="ARBA00004141"/>
    </source>
</evidence>
<evidence type="ECO:0000256" key="2">
    <source>
        <dbReference type="ARBA" id="ARBA00022692"/>
    </source>
</evidence>
<dbReference type="InterPro" id="IPR012858">
    <property type="entry name" value="DC_STAMP-like"/>
</dbReference>
<evidence type="ECO:0000256" key="4">
    <source>
        <dbReference type="ARBA" id="ARBA00023136"/>
    </source>
</evidence>
<evidence type="ECO:0000256" key="3">
    <source>
        <dbReference type="ARBA" id="ARBA00022989"/>
    </source>
</evidence>
<sequence length="920" mass="104083">MHTVNRPKPAITSKKHRRVTTDGGFSYHIKLSDADVKSTQSDELYNGDNGQSRHRYYTPQPTRKFNSFGVADTALTESGHYGVPPVERIAIKRHKSYHANNSQPKVSPERHKRGSLPVSPLASPIRDQLIQYSDGKSILKPPPLKSNRGTDLTAESISEEDEEDEVLEISDSGSFDGFVVVNTKPATKRAKHRSLPTQIKQRNKVTSVNTLGGVQHSKSTKVSRRKAKGHSVPLERIKTSNSKQESLSSLSSSSGGRQGSPRRGDGLRETLLRMTLLTVLALTAQILQAIRRNGSDGEVPIGFASPFTGQKHRPSHTTSPDVRLKVTGVESNQFHEITVGLLTNYADLVRARCVAALMLPTLCTSKGRGAIYAIIIGLLLSGPIQNIYSNSEETSNSMSCSAEMAVNTSREIQQASQEVLNNYVRALARSVDKLHEATQTVSEVFRPIDQGVDVLQQLLSAYIDCKRALGGKVSKRSITLEEYVVHSRQKRQGISGACEILNVAEACKLLKLDVVCGFPGELNNFIENNLVNILMQLQRLHDMFVVDINFDVYWENRQRLNGSVKAVQEAVRQELRQSHDIIKQIFSVSDKILALSLVWLAIRSYNYYWKFCTKDKFDNFYITSAFKKMDEHRKSDRKQSLMPLKKTERRHYVDLGSLKLCKPERGLFKVGLAMVFMHATVALLIVGVDYGLYWLLKVIAEHGEFQYNYEAQGETNLDIGGTGIVSEFVRWMFVEGFNASNAFNFTIDTTECLPNPTQPNRNTAIAIGVLYVFTLLTVLCQAYMLRLRRFIANYYYPEREIERTLYLYNEILNRRNNLLRLLRRFMKQKKKEADHQNQISINAYLMRRYPCWGKLMRKLGCYNKYCQGCREKDKYGNFKHCSDRACECIYCAECAREAGSVCACNEFLDDYIYGTSESKC</sequence>
<keyword evidence="3 6" id="KW-1133">Transmembrane helix</keyword>
<dbReference type="Proteomes" id="UP000230750">
    <property type="component" value="Unassembled WGS sequence"/>
</dbReference>
<evidence type="ECO:0000256" key="6">
    <source>
        <dbReference type="SAM" id="Phobius"/>
    </source>
</evidence>
<feature type="domain" description="Dendritic cell-specific transmembrane protein-like" evidence="7">
    <location>
        <begin position="617"/>
        <end position="808"/>
    </location>
</feature>
<feature type="region of interest" description="Disordered" evidence="5">
    <location>
        <begin position="135"/>
        <end position="168"/>
    </location>
</feature>
<dbReference type="Pfam" id="PF07782">
    <property type="entry name" value="DC_STAMP"/>
    <property type="match status" value="1"/>
</dbReference>
<name>A0A2G8JDA9_STIJA</name>
<dbReference type="PANTHER" id="PTHR21041:SF9">
    <property type="entry name" value="DENDRITIC CELL-SPECIFIC TRANSMEMBRANE PROTEIN-LIKE DOMAIN-CONTAINING PROTEIN"/>
    <property type="match status" value="1"/>
</dbReference>
<feature type="region of interest" description="Disordered" evidence="5">
    <location>
        <begin position="1"/>
        <end position="61"/>
    </location>
</feature>
<evidence type="ECO:0000313" key="8">
    <source>
        <dbReference type="EMBL" id="PIK33699.1"/>
    </source>
</evidence>
<feature type="transmembrane region" description="Helical" evidence="6">
    <location>
        <begin position="667"/>
        <end position="688"/>
    </location>
</feature>
<comment type="subcellular location">
    <subcellularLocation>
        <location evidence="1">Membrane</location>
        <topology evidence="1">Multi-pass membrane protein</topology>
    </subcellularLocation>
</comment>
<dbReference type="STRING" id="307972.A0A2G8JDA9"/>
<gene>
    <name evidence="8" type="ORF">BSL78_29485</name>
</gene>
<feature type="compositionally biased region" description="Low complexity" evidence="5">
    <location>
        <begin position="240"/>
        <end position="261"/>
    </location>
</feature>
<comment type="caution">
    <text evidence="8">The sequence shown here is derived from an EMBL/GenBank/DDBJ whole genome shotgun (WGS) entry which is preliminary data.</text>
</comment>